<evidence type="ECO:0000256" key="4">
    <source>
        <dbReference type="ARBA" id="ARBA00023315"/>
    </source>
</evidence>
<proteinExistence type="inferred from homology"/>
<dbReference type="InterPro" id="IPR002155">
    <property type="entry name" value="Thiolase"/>
</dbReference>
<dbReference type="EC" id="2.3.1.16" evidence="5"/>
<evidence type="ECO:0000256" key="1">
    <source>
        <dbReference type="ARBA" id="ARBA00005189"/>
    </source>
</evidence>
<evidence type="ECO:0000256" key="2">
    <source>
        <dbReference type="ARBA" id="ARBA00010982"/>
    </source>
</evidence>
<sequence length="397" mass="41727">MQQDVYVVAYGRSAVGKGSPKGSLYHSRPDDIAAEVLRGTLDRVGGDFSEDLIEDLIVGCAFPEGIQGFNIARTIALRAGLPLSVPGLTVNRWCSSGLQSISEAANAIANGQMEIVAAGGVELMSTTPIGGSEATSNLYLEENGGSTSIPMGVTAENVAEEFKISAQEQNEFAVESHMRAKAAQEAGRFDDEIIPVHANKVSYDDRGFPSVEEFVFDTDEGIRPNSTVEKLNSLPTIFKAGGSVTAGNASQVSDGAGFVVLMSAKKVEELGVKPIAKFLGFKAVGLDPRIMGMGPAYAIPEVLELVDLNIEDIDLIELNEAFASQAIASIKELGLNTDIVNVNGGAIALGHPLGATGAILTARLLNEMSRRPDSKYGMVSMCIGNGMGAAGVFEFLH</sequence>
<dbReference type="PANTHER" id="PTHR43853">
    <property type="entry name" value="3-KETOACYL-COA THIOLASE, PEROXISOMAL"/>
    <property type="match status" value="1"/>
</dbReference>
<evidence type="ECO:0000256" key="6">
    <source>
        <dbReference type="PIRSR" id="PIRSR000429-1"/>
    </source>
</evidence>
<dbReference type="GO" id="GO:0010124">
    <property type="term" value="P:phenylacetate catabolic process"/>
    <property type="evidence" value="ECO:0007669"/>
    <property type="project" value="TreeGrafter"/>
</dbReference>
<evidence type="ECO:0000259" key="9">
    <source>
        <dbReference type="Pfam" id="PF02803"/>
    </source>
</evidence>
<comment type="caution">
    <text evidence="10">The sequence shown here is derived from an EMBL/GenBank/DDBJ whole genome shotgun (WGS) entry which is preliminary data.</text>
</comment>
<organism evidence="10 11">
    <name type="scientific">Ruoffia halotolerans</name>
    <dbReference type="NCBI Taxonomy" id="2748684"/>
    <lineage>
        <taxon>Bacteria</taxon>
        <taxon>Bacillati</taxon>
        <taxon>Bacillota</taxon>
        <taxon>Bacilli</taxon>
        <taxon>Lactobacillales</taxon>
        <taxon>Aerococcaceae</taxon>
        <taxon>Ruoffia</taxon>
    </lineage>
</organism>
<reference evidence="10 11" key="1">
    <citation type="submission" date="2020-06" db="EMBL/GenBank/DDBJ databases">
        <title>Reclassification of Facklamia ignava, Facklamia soureckii and Facklami tabacinasalis as Falseniella iganva gen. nov., comb. nov., Hutsoniella ignava gen. nov., comb. nov., and Ruoffia tabacinasalis gen. nov., comb. nov and description of Ruoffia haltotolerans sp. nov., isolated from hypersaline Inland Sea of Qatar.</title>
        <authorList>
            <person name="Fotedar R."/>
            <person name="Sankaranarayanan K."/>
            <person name="Lawson P."/>
            <person name="Caldwell M."/>
            <person name="Zeyara A."/>
            <person name="Al Malki A."/>
            <person name="Ali M."/>
        </authorList>
    </citation>
    <scope>NUCLEOTIDE SEQUENCE [LARGE SCALE GENOMIC DNA]</scope>
    <source>
        <strain evidence="10 11">INB8</strain>
    </source>
</reference>
<dbReference type="CDD" id="cd00751">
    <property type="entry name" value="thiolase"/>
    <property type="match status" value="1"/>
</dbReference>
<evidence type="ECO:0000313" key="10">
    <source>
        <dbReference type="EMBL" id="MBA5728389.1"/>
    </source>
</evidence>
<dbReference type="InterPro" id="IPR050215">
    <property type="entry name" value="Thiolase-like_sf_Thiolase"/>
</dbReference>
<evidence type="ECO:0000313" key="11">
    <source>
        <dbReference type="Proteomes" id="UP000571018"/>
    </source>
</evidence>
<dbReference type="Gene3D" id="3.40.47.10">
    <property type="match status" value="1"/>
</dbReference>
<feature type="domain" description="Thiolase C-terminal" evidence="9">
    <location>
        <begin position="273"/>
        <end position="394"/>
    </location>
</feature>
<keyword evidence="3 7" id="KW-0808">Transferase</keyword>
<dbReference type="PROSITE" id="PS00099">
    <property type="entry name" value="THIOLASE_3"/>
    <property type="match status" value="1"/>
</dbReference>
<dbReference type="GO" id="GO:0003988">
    <property type="term" value="F:acetyl-CoA C-acyltransferase activity"/>
    <property type="evidence" value="ECO:0007669"/>
    <property type="project" value="UniProtKB-EC"/>
</dbReference>
<comment type="similarity">
    <text evidence="2 7">Belongs to the thiolase-like superfamily. Thiolase family.</text>
</comment>
<dbReference type="InterPro" id="IPR020616">
    <property type="entry name" value="Thiolase_N"/>
</dbReference>
<protein>
    <recommendedName>
        <fullName evidence="5">acetyl-CoA C-acyltransferase</fullName>
        <ecNumber evidence="5">2.3.1.16</ecNumber>
    </recommendedName>
</protein>
<feature type="active site" description="Acyl-thioester intermediate" evidence="6">
    <location>
        <position position="94"/>
    </location>
</feature>
<feature type="domain" description="Thiolase N-terminal" evidence="8">
    <location>
        <begin position="5"/>
        <end position="264"/>
    </location>
</feature>
<gene>
    <name evidence="10" type="ORF">HW423_01120</name>
</gene>
<dbReference type="Pfam" id="PF02803">
    <property type="entry name" value="Thiolase_C"/>
    <property type="match status" value="1"/>
</dbReference>
<dbReference type="InterPro" id="IPR020617">
    <property type="entry name" value="Thiolase_C"/>
</dbReference>
<evidence type="ECO:0000259" key="8">
    <source>
        <dbReference type="Pfam" id="PF00108"/>
    </source>
</evidence>
<dbReference type="NCBIfam" id="TIGR01930">
    <property type="entry name" value="AcCoA-C-Actrans"/>
    <property type="match status" value="1"/>
</dbReference>
<feature type="active site" description="Proton acceptor" evidence="6">
    <location>
        <position position="382"/>
    </location>
</feature>
<dbReference type="SUPFAM" id="SSF53901">
    <property type="entry name" value="Thiolase-like"/>
    <property type="match status" value="2"/>
</dbReference>
<evidence type="ECO:0000256" key="7">
    <source>
        <dbReference type="RuleBase" id="RU003557"/>
    </source>
</evidence>
<dbReference type="RefSeq" id="WP_218930116.1">
    <property type="nucleotide sequence ID" value="NZ_JACAOA010000002.1"/>
</dbReference>
<dbReference type="InterPro" id="IPR020610">
    <property type="entry name" value="Thiolase_AS"/>
</dbReference>
<accession>A0A839A2M6</accession>
<dbReference type="PIRSF" id="PIRSF000429">
    <property type="entry name" value="Ac-CoA_Ac_transf"/>
    <property type="match status" value="1"/>
</dbReference>
<dbReference type="PROSITE" id="PS00098">
    <property type="entry name" value="THIOLASE_1"/>
    <property type="match status" value="1"/>
</dbReference>
<dbReference type="InterPro" id="IPR020613">
    <property type="entry name" value="Thiolase_CS"/>
</dbReference>
<dbReference type="PROSITE" id="PS00737">
    <property type="entry name" value="THIOLASE_2"/>
    <property type="match status" value="1"/>
</dbReference>
<dbReference type="AlphaFoldDB" id="A0A839A2M6"/>
<feature type="active site" description="Proton acceptor" evidence="6">
    <location>
        <position position="351"/>
    </location>
</feature>
<dbReference type="InterPro" id="IPR020615">
    <property type="entry name" value="Thiolase_acyl_enz_int_AS"/>
</dbReference>
<comment type="pathway">
    <text evidence="1">Lipid metabolism.</text>
</comment>
<keyword evidence="11" id="KW-1185">Reference proteome</keyword>
<dbReference type="Pfam" id="PF00108">
    <property type="entry name" value="Thiolase_N"/>
    <property type="match status" value="1"/>
</dbReference>
<dbReference type="InterPro" id="IPR016039">
    <property type="entry name" value="Thiolase-like"/>
</dbReference>
<evidence type="ECO:0000256" key="3">
    <source>
        <dbReference type="ARBA" id="ARBA00022679"/>
    </source>
</evidence>
<dbReference type="GO" id="GO:0006635">
    <property type="term" value="P:fatty acid beta-oxidation"/>
    <property type="evidence" value="ECO:0007669"/>
    <property type="project" value="TreeGrafter"/>
</dbReference>
<dbReference type="EMBL" id="JACAOA010000002">
    <property type="protein sequence ID" value="MBA5728389.1"/>
    <property type="molecule type" value="Genomic_DNA"/>
</dbReference>
<dbReference type="FunFam" id="3.40.47.10:FF:000010">
    <property type="entry name" value="Acetyl-CoA acetyltransferase (Thiolase)"/>
    <property type="match status" value="1"/>
</dbReference>
<name>A0A839A2M6_9LACT</name>
<dbReference type="GO" id="GO:0005737">
    <property type="term" value="C:cytoplasm"/>
    <property type="evidence" value="ECO:0007669"/>
    <property type="project" value="UniProtKB-ARBA"/>
</dbReference>
<evidence type="ECO:0000256" key="5">
    <source>
        <dbReference type="ARBA" id="ARBA00024073"/>
    </source>
</evidence>
<dbReference type="PANTHER" id="PTHR43853:SF21">
    <property type="entry name" value="STEROID 3-KETOACYL-COA THIOLASE"/>
    <property type="match status" value="1"/>
</dbReference>
<keyword evidence="4 7" id="KW-0012">Acyltransferase</keyword>
<dbReference type="Proteomes" id="UP000571018">
    <property type="component" value="Unassembled WGS sequence"/>
</dbReference>